<proteinExistence type="inferred from homology"/>
<evidence type="ECO:0000256" key="1">
    <source>
        <dbReference type="ARBA" id="ARBA00006484"/>
    </source>
</evidence>
<sequence>MATLDGRVAIVTGAGQGLGAAEAAALAAAGARMVLNDLPGPALDAVVERIRAAGGTAVAVPGDVADMATGEALVKAAVDGFGGLDVLVNNAGVLRDRMIFSMSEQEWDTVIRVHLRGHFVTTRFATAWWRDQSKAEGGPVYARIVNTASEAFLLGSAGQANYAAAKGGIVSLTLATARGCARHGVRVNAICPRARTGMTGELMGPPPSGPDPMAPDRVAPLVVHLAGPSGARITGEVFVVHGDVVALLGPPTVRSVFRAATGTWTATELDAALGTVFTAEQPKPGFVCEETLPLAATTFGEPS</sequence>
<evidence type="ECO:0000259" key="4">
    <source>
        <dbReference type="SMART" id="SM00822"/>
    </source>
</evidence>
<dbReference type="InterPro" id="IPR036291">
    <property type="entry name" value="NAD(P)-bd_dom_sf"/>
</dbReference>
<comment type="caution">
    <text evidence="5">The sequence shown here is derived from an EMBL/GenBank/DDBJ whole genome shotgun (WGS) entry which is preliminary data.</text>
</comment>
<dbReference type="InterPro" id="IPR002347">
    <property type="entry name" value="SDR_fam"/>
</dbReference>
<name>A0ABQ3WWR8_9ACTN</name>
<evidence type="ECO:0000313" key="5">
    <source>
        <dbReference type="EMBL" id="GID50731.1"/>
    </source>
</evidence>
<dbReference type="PANTHER" id="PTHR45024:SF2">
    <property type="entry name" value="SCP2 DOMAIN-CONTAINING PROTEIN"/>
    <property type="match status" value="1"/>
</dbReference>
<dbReference type="SUPFAM" id="SSF51735">
    <property type="entry name" value="NAD(P)-binding Rossmann-fold domains"/>
    <property type="match status" value="1"/>
</dbReference>
<dbReference type="Gene3D" id="3.40.50.720">
    <property type="entry name" value="NAD(P)-binding Rossmann-like Domain"/>
    <property type="match status" value="1"/>
</dbReference>
<dbReference type="InterPro" id="IPR051687">
    <property type="entry name" value="Peroxisomal_Beta-Oxidation"/>
</dbReference>
<dbReference type="InterPro" id="IPR057326">
    <property type="entry name" value="KR_dom"/>
</dbReference>
<reference evidence="5" key="1">
    <citation type="submission" date="2021-01" db="EMBL/GenBank/DDBJ databases">
        <title>Whole genome shotgun sequence of Actinoplanes capillaceus NBRC 16408.</title>
        <authorList>
            <person name="Komaki H."/>
            <person name="Tamura T."/>
        </authorList>
    </citation>
    <scope>NUCLEOTIDE SEQUENCE [LARGE SCALE GENOMIC DNA]</scope>
    <source>
        <strain evidence="5">NBRC 16408</strain>
    </source>
</reference>
<dbReference type="PRINTS" id="PR00080">
    <property type="entry name" value="SDRFAMILY"/>
</dbReference>
<protein>
    <submittedName>
        <fullName evidence="5">3-oxoacyl-ACP reductase</fullName>
    </submittedName>
</protein>
<gene>
    <name evidence="5" type="primary">fabG_8</name>
    <name evidence="5" type="ORF">Aca07nite_80060</name>
</gene>
<dbReference type="EMBL" id="BOMF01000157">
    <property type="protein sequence ID" value="GID50731.1"/>
    <property type="molecule type" value="Genomic_DNA"/>
</dbReference>
<dbReference type="RefSeq" id="WP_204300735.1">
    <property type="nucleotide sequence ID" value="NZ_BAAAGQ010000017.1"/>
</dbReference>
<organism evidence="5">
    <name type="scientific">Actinoplanes campanulatus</name>
    <dbReference type="NCBI Taxonomy" id="113559"/>
    <lineage>
        <taxon>Bacteria</taxon>
        <taxon>Bacillati</taxon>
        <taxon>Actinomycetota</taxon>
        <taxon>Actinomycetes</taxon>
        <taxon>Micromonosporales</taxon>
        <taxon>Micromonosporaceae</taxon>
        <taxon>Actinoplanes</taxon>
    </lineage>
</organism>
<evidence type="ECO:0000256" key="2">
    <source>
        <dbReference type="ARBA" id="ARBA00023002"/>
    </source>
</evidence>
<dbReference type="PRINTS" id="PR00081">
    <property type="entry name" value="GDHRDH"/>
</dbReference>
<keyword evidence="2" id="KW-0560">Oxidoreductase</keyword>
<evidence type="ECO:0000256" key="3">
    <source>
        <dbReference type="RuleBase" id="RU000363"/>
    </source>
</evidence>
<feature type="domain" description="Ketoreductase" evidence="4">
    <location>
        <begin position="7"/>
        <end position="218"/>
    </location>
</feature>
<comment type="similarity">
    <text evidence="1 3">Belongs to the short-chain dehydrogenases/reductases (SDR) family.</text>
</comment>
<dbReference type="Pfam" id="PF00106">
    <property type="entry name" value="adh_short"/>
    <property type="match status" value="1"/>
</dbReference>
<dbReference type="PROSITE" id="PS00061">
    <property type="entry name" value="ADH_SHORT"/>
    <property type="match status" value="1"/>
</dbReference>
<dbReference type="SMART" id="SM00822">
    <property type="entry name" value="PKS_KR"/>
    <property type="match status" value="1"/>
</dbReference>
<dbReference type="PANTHER" id="PTHR45024">
    <property type="entry name" value="DEHYDROGENASES, SHORT CHAIN"/>
    <property type="match status" value="1"/>
</dbReference>
<dbReference type="InterPro" id="IPR020904">
    <property type="entry name" value="Sc_DH/Rdtase_CS"/>
</dbReference>
<accession>A0ABQ3WWR8</accession>